<feature type="compositionally biased region" description="Low complexity" evidence="1">
    <location>
        <begin position="49"/>
        <end position="70"/>
    </location>
</feature>
<evidence type="ECO:0000313" key="4">
    <source>
        <dbReference type="Proteomes" id="UP000017200"/>
    </source>
</evidence>
<reference evidence="2" key="2">
    <citation type="submission" date="2010-11" db="EMBL/GenBank/DDBJ databases">
        <authorList>
            <consortium name="The Broad Institute Genome Sequencing Platform"/>
            <person name="Earl A."/>
            <person name="Ward D."/>
            <person name="Feldgarden M."/>
            <person name="Gevers D."/>
            <person name="Butler R."/>
            <person name="Young S.K."/>
            <person name="Zeng Q."/>
            <person name="Gargeya S."/>
            <person name="Fitzgerald M."/>
            <person name="Haas B."/>
            <person name="Abouelleil A."/>
            <person name="Alvarado L."/>
            <person name="Arachchi H.M."/>
            <person name="Berlin A."/>
            <person name="Brown A."/>
            <person name="Chapman S.B."/>
            <person name="Chen Z."/>
            <person name="Dunbar C."/>
            <person name="Freedman E."/>
            <person name="Gearin G."/>
            <person name="Gellesch M."/>
            <person name="Goldberg J."/>
            <person name="Griggs A."/>
            <person name="Gujja S."/>
            <person name="Heilman E."/>
            <person name="Heiman D."/>
            <person name="Howarth C."/>
            <person name="Larson L."/>
            <person name="Lui A."/>
            <person name="MacDonald P.J.P."/>
            <person name="Mehta T."/>
            <person name="Montmayeur A."/>
            <person name="Murphy C."/>
            <person name="Neiman D."/>
            <person name="Pearson M."/>
            <person name="Priest M."/>
            <person name="Roberts A."/>
            <person name="Saif S."/>
            <person name="Shea T."/>
            <person name="Shenoy N."/>
            <person name="Sisk P."/>
            <person name="Stolte C."/>
            <person name="Sykes S."/>
            <person name="White J."/>
            <person name="Yandava C."/>
            <person name="Wortman J."/>
            <person name="Nusbaum C."/>
            <person name="Birren B."/>
        </authorList>
    </citation>
    <scope>NUCLEOTIDE SEQUENCE</scope>
    <source>
        <strain evidence="2">P1A1 Lamole</strain>
    </source>
</reference>
<feature type="compositionally biased region" description="Basic residues" evidence="1">
    <location>
        <begin position="405"/>
        <end position="419"/>
    </location>
</feature>
<dbReference type="STRING" id="683840.U5H7Y5"/>
<feature type="compositionally biased region" description="Polar residues" evidence="1">
    <location>
        <begin position="349"/>
        <end position="363"/>
    </location>
</feature>
<dbReference type="EnsemblFungi" id="MVLG_03354T0">
    <property type="protein sequence ID" value="MVLG_03354T0"/>
    <property type="gene ID" value="MVLG_03354"/>
</dbReference>
<feature type="region of interest" description="Disordered" evidence="1">
    <location>
        <begin position="323"/>
        <end position="443"/>
    </location>
</feature>
<reference evidence="3" key="4">
    <citation type="submission" date="2015-06" db="UniProtKB">
        <authorList>
            <consortium name="EnsemblFungi"/>
        </authorList>
    </citation>
    <scope>IDENTIFICATION</scope>
</reference>
<feature type="compositionally biased region" description="Polar residues" evidence="1">
    <location>
        <begin position="427"/>
        <end position="437"/>
    </location>
</feature>
<organism evidence="2">
    <name type="scientific">Microbotryum lychnidis-dioicae (strain p1A1 Lamole / MvSl-1064)</name>
    <name type="common">Anther smut fungus</name>
    <dbReference type="NCBI Taxonomy" id="683840"/>
    <lineage>
        <taxon>Eukaryota</taxon>
        <taxon>Fungi</taxon>
        <taxon>Dikarya</taxon>
        <taxon>Basidiomycota</taxon>
        <taxon>Pucciniomycotina</taxon>
        <taxon>Microbotryomycetes</taxon>
        <taxon>Microbotryales</taxon>
        <taxon>Microbotryaceae</taxon>
        <taxon>Microbotryum</taxon>
    </lineage>
</organism>
<proteinExistence type="predicted"/>
<dbReference type="OrthoDB" id="2538033at2759"/>
<evidence type="ECO:0000313" key="2">
    <source>
        <dbReference type="EMBL" id="KDE06315.1"/>
    </source>
</evidence>
<feature type="compositionally biased region" description="Polar residues" evidence="1">
    <location>
        <begin position="774"/>
        <end position="791"/>
    </location>
</feature>
<name>U5H7Y5_USTV1</name>
<feature type="region of interest" description="Disordered" evidence="1">
    <location>
        <begin position="49"/>
        <end position="183"/>
    </location>
</feature>
<feature type="compositionally biased region" description="Polar residues" evidence="1">
    <location>
        <begin position="253"/>
        <end position="292"/>
    </location>
</feature>
<keyword evidence="4" id="KW-1185">Reference proteome</keyword>
<accession>U5H7Y5</accession>
<protein>
    <submittedName>
        <fullName evidence="2 3">Uncharacterized protein</fullName>
    </submittedName>
</protein>
<feature type="compositionally biased region" description="Polar residues" evidence="1">
    <location>
        <begin position="387"/>
        <end position="403"/>
    </location>
</feature>
<feature type="region of interest" description="Disordered" evidence="1">
    <location>
        <begin position="663"/>
        <end position="809"/>
    </location>
</feature>
<reference evidence="4" key="1">
    <citation type="submission" date="2010-11" db="EMBL/GenBank/DDBJ databases">
        <title>The genome sequence of Microbotryum violaceum strain p1A1 Lamole.</title>
        <authorList>
            <person name="Cuomo C."/>
            <person name="Perlin M."/>
            <person name="Young S.K."/>
            <person name="Zeng Q."/>
            <person name="Gargeya S."/>
            <person name="Alvarado L."/>
            <person name="Berlin A."/>
            <person name="Chapman S.B."/>
            <person name="Chen Z."/>
            <person name="Freedman E."/>
            <person name="Gellesch M."/>
            <person name="Goldberg J."/>
            <person name="Griggs A."/>
            <person name="Gujja S."/>
            <person name="Heilman E."/>
            <person name="Heiman D."/>
            <person name="Howarth C."/>
            <person name="Mehta T."/>
            <person name="Neiman D."/>
            <person name="Pearson M."/>
            <person name="Roberts A."/>
            <person name="Saif S."/>
            <person name="Shea T."/>
            <person name="Shenoy N."/>
            <person name="Sisk P."/>
            <person name="Stolte C."/>
            <person name="Sykes S."/>
            <person name="White J."/>
            <person name="Yandava C."/>
            <person name="Haas B."/>
            <person name="Nusbaum C."/>
            <person name="Birren B."/>
        </authorList>
    </citation>
    <scope>NUCLEOTIDE SEQUENCE [LARGE SCALE GENOMIC DNA]</scope>
    <source>
        <strain evidence="4">p1A1 Lamole</strain>
    </source>
</reference>
<feature type="compositionally biased region" description="Gly residues" evidence="1">
    <location>
        <begin position="762"/>
        <end position="771"/>
    </location>
</feature>
<evidence type="ECO:0000313" key="3">
    <source>
        <dbReference type="EnsemblFungi" id="MVLG_03354T0"/>
    </source>
</evidence>
<reference evidence="2 4" key="3">
    <citation type="journal article" date="2015" name="BMC Genomics">
        <title>Sex and parasites: genomic and transcriptomic analysis of Microbotryum lychnidis-dioicae, the biotrophic and plant-castrating anther smut fungus.</title>
        <authorList>
            <person name="Perlin M.H."/>
            <person name="Amselem J."/>
            <person name="Fontanillas E."/>
            <person name="Toh S.S."/>
            <person name="Chen Z."/>
            <person name="Goldberg J."/>
            <person name="Duplessis S."/>
            <person name="Henrissat B."/>
            <person name="Young S."/>
            <person name="Zeng Q."/>
            <person name="Aguileta G."/>
            <person name="Petit E."/>
            <person name="Badouin H."/>
            <person name="Andrews J."/>
            <person name="Razeeq D."/>
            <person name="Gabaldon T."/>
            <person name="Quesneville H."/>
            <person name="Giraud T."/>
            <person name="Hood M.E."/>
            <person name="Schultz D.J."/>
            <person name="Cuomo C.A."/>
        </authorList>
    </citation>
    <scope>NUCLEOTIDE SEQUENCE [LARGE SCALE GENOMIC DNA]</scope>
    <source>
        <strain evidence="4">p1A1 Lamole</strain>
        <strain evidence="2">P1A1 Lamole</strain>
    </source>
</reference>
<dbReference type="AlphaFoldDB" id="U5H7Y5"/>
<feature type="compositionally biased region" description="Polar residues" evidence="1">
    <location>
        <begin position="207"/>
        <end position="222"/>
    </location>
</feature>
<evidence type="ECO:0000256" key="1">
    <source>
        <dbReference type="SAM" id="MobiDB-lite"/>
    </source>
</evidence>
<dbReference type="Proteomes" id="UP000017200">
    <property type="component" value="Unassembled WGS sequence"/>
</dbReference>
<feature type="region of interest" description="Disordered" evidence="1">
    <location>
        <begin position="205"/>
        <end position="300"/>
    </location>
</feature>
<dbReference type="HOGENOM" id="CLU_348578_0_0_1"/>
<dbReference type="EMBL" id="GL541673">
    <property type="protein sequence ID" value="KDE06315.1"/>
    <property type="molecule type" value="Genomic_DNA"/>
</dbReference>
<feature type="compositionally biased region" description="Low complexity" evidence="1">
    <location>
        <begin position="122"/>
        <end position="172"/>
    </location>
</feature>
<dbReference type="EMBL" id="AEIJ01000323">
    <property type="status" value="NOT_ANNOTATED_CDS"/>
    <property type="molecule type" value="Genomic_DNA"/>
</dbReference>
<dbReference type="InParanoid" id="U5H7Y5"/>
<dbReference type="OMA" id="GIGHEEN"/>
<feature type="compositionally biased region" description="Gly residues" evidence="1">
    <location>
        <begin position="670"/>
        <end position="679"/>
    </location>
</feature>
<gene>
    <name evidence="2" type="ORF">MVLG_03354</name>
</gene>
<feature type="compositionally biased region" description="Low complexity" evidence="1">
    <location>
        <begin position="748"/>
        <end position="757"/>
    </location>
</feature>
<sequence length="809" mass="82739">MSTTTMRGSNKAELKMDLDIPPFRRRVSSTWGAAAFPSVLLPVTTATTTTTTSATGPAATAMGPAAGGAAESSTYPSDGLGIRGLSSEPPVARPTKRRSGNQELLERDTSRARTRSPEMSVSAGRRTSRPAGAAAGGAQASSSANATDSTSSSSKSALSALTNGNTNTSGSNKRARTSLGASHGSTIDSLASVASEALQTFPIPSPNVLSQSAGASTSSNGPQDRRPVKTRRPSLVSRTSIPPNNYRAVPTSEDLSGSRSAEPSYVNKASTSMNSSFDPVRENNNSPGSLSQRRGETAAGKGLKITTLPAGEVVEQAPRTAPGHIVTGPWGPNGPTGQVSGKGHGRRGTSFNGQGQFMAQAKNSGGGPHASVPTPLQAIPVSPYTVAPTQGQPSLHTQYSQQAHSHSHGRSHSHSHSRHSNLPPMSVPNSTSATRHGSVSGAPVLDPYYAPTVTGTYSVPIPHSQHRSSITSTPGSIATYLPPHQTVPATSSSILASNAYPSSSASTSSIMETSKHAFLAPFSTLYDAFHETSTLSRSLDLELGRARMILNQLDEGWIDTLVRRENERLWNRVVELERIVEDERRLCRDRLGRLERVVLGDPNGSSSTTMISSAPSSASVSAGPVGGTGLGFAGLGSGGGTTRRGSDSLGGYTMLPTMGSGIGHEENTTSGGGGGGGGSTVFARGMEEGGPGGLEMDESSSGGVLAGGTGSESGPFIKRERGSTPLPPLMTTGSLVPRRKSVMSRPGTATSSTSSRSMNESGAGGGGGGMRNGMSDTGNSTRRSSMNTSQGPRGEDVEMSGPGASASGG</sequence>